<dbReference type="PRINTS" id="PR00039">
    <property type="entry name" value="HTHLYSR"/>
</dbReference>
<organism evidence="6 7">
    <name type="scientific">Kribbella albertanoniae</name>
    <dbReference type="NCBI Taxonomy" id="1266829"/>
    <lineage>
        <taxon>Bacteria</taxon>
        <taxon>Bacillati</taxon>
        <taxon>Actinomycetota</taxon>
        <taxon>Actinomycetes</taxon>
        <taxon>Propionibacteriales</taxon>
        <taxon>Kribbellaceae</taxon>
        <taxon>Kribbella</taxon>
    </lineage>
</organism>
<dbReference type="Proteomes" id="UP000295075">
    <property type="component" value="Unassembled WGS sequence"/>
</dbReference>
<dbReference type="InterPro" id="IPR000847">
    <property type="entry name" value="LysR_HTH_N"/>
</dbReference>
<evidence type="ECO:0000259" key="5">
    <source>
        <dbReference type="PROSITE" id="PS50931"/>
    </source>
</evidence>
<dbReference type="InterPro" id="IPR036388">
    <property type="entry name" value="WH-like_DNA-bd_sf"/>
</dbReference>
<dbReference type="GO" id="GO:0003700">
    <property type="term" value="F:DNA-binding transcription factor activity"/>
    <property type="evidence" value="ECO:0007669"/>
    <property type="project" value="InterPro"/>
</dbReference>
<keyword evidence="7" id="KW-1185">Reference proteome</keyword>
<reference evidence="6 7" key="1">
    <citation type="submission" date="2019-03" db="EMBL/GenBank/DDBJ databases">
        <title>Draft genome sequences of novel Actinobacteria.</title>
        <authorList>
            <person name="Sahin N."/>
            <person name="Ay H."/>
            <person name="Saygin H."/>
        </authorList>
    </citation>
    <scope>NUCLEOTIDE SEQUENCE [LARGE SCALE GENOMIC DNA]</scope>
    <source>
        <strain evidence="6 7">JCM 30547</strain>
    </source>
</reference>
<dbReference type="AlphaFoldDB" id="A0A4R4QDL4"/>
<keyword evidence="3" id="KW-0238">DNA-binding</keyword>
<evidence type="ECO:0000256" key="4">
    <source>
        <dbReference type="ARBA" id="ARBA00023163"/>
    </source>
</evidence>
<dbReference type="OrthoDB" id="3181812at2"/>
<protein>
    <submittedName>
        <fullName evidence="6">LysR family transcriptional regulator</fullName>
    </submittedName>
</protein>
<dbReference type="CDD" id="cd08414">
    <property type="entry name" value="PBP2_LTTR_aromatics_like"/>
    <property type="match status" value="1"/>
</dbReference>
<comment type="similarity">
    <text evidence="1">Belongs to the LysR transcriptional regulatory family.</text>
</comment>
<dbReference type="SUPFAM" id="SSF46785">
    <property type="entry name" value="Winged helix' DNA-binding domain"/>
    <property type="match status" value="1"/>
</dbReference>
<evidence type="ECO:0000256" key="3">
    <source>
        <dbReference type="ARBA" id="ARBA00023125"/>
    </source>
</evidence>
<sequence length="309" mass="32520">MPVIAGLYSRGVELRHLRAAVAVADHLHFGRAAVELGIAQPPLSQAVKALETELGVVLFERDTRHVRLTAAGEVFVADARESLSLVDSACTRARSAGRGDIGELVVGMVGSAALHPLPAVLGPYRARYPDVTVRFAELPTAGQLERLRNRTLDVGFVRPPLPAPADAELDVIPISREPLVVALPKGHRLAARERIPVKLLAGESFVLFPRHLGPGLHDRVSALCRAAGFEPAVVQEAVQMQTIVGLVAAGCGVSIVPGSVAALTGFGTVFVKLSPATTLVELALAAPKTRLSPVVANFVAMARDVTGVR</sequence>
<dbReference type="EMBL" id="SMKA01000012">
    <property type="protein sequence ID" value="TDC33651.1"/>
    <property type="molecule type" value="Genomic_DNA"/>
</dbReference>
<evidence type="ECO:0000313" key="6">
    <source>
        <dbReference type="EMBL" id="TDC33651.1"/>
    </source>
</evidence>
<evidence type="ECO:0000256" key="2">
    <source>
        <dbReference type="ARBA" id="ARBA00023015"/>
    </source>
</evidence>
<dbReference type="GO" id="GO:0032993">
    <property type="term" value="C:protein-DNA complex"/>
    <property type="evidence" value="ECO:0007669"/>
    <property type="project" value="TreeGrafter"/>
</dbReference>
<evidence type="ECO:0000313" key="7">
    <source>
        <dbReference type="Proteomes" id="UP000295075"/>
    </source>
</evidence>
<dbReference type="Pfam" id="PF00126">
    <property type="entry name" value="HTH_1"/>
    <property type="match status" value="1"/>
</dbReference>
<dbReference type="Gene3D" id="3.40.190.10">
    <property type="entry name" value="Periplasmic binding protein-like II"/>
    <property type="match status" value="2"/>
</dbReference>
<name>A0A4R4QDL4_9ACTN</name>
<dbReference type="PANTHER" id="PTHR30346:SF0">
    <property type="entry name" value="HCA OPERON TRANSCRIPTIONAL ACTIVATOR HCAR"/>
    <property type="match status" value="1"/>
</dbReference>
<accession>A0A4R4QDL4</accession>
<dbReference type="PROSITE" id="PS50931">
    <property type="entry name" value="HTH_LYSR"/>
    <property type="match status" value="1"/>
</dbReference>
<dbReference type="SUPFAM" id="SSF53850">
    <property type="entry name" value="Periplasmic binding protein-like II"/>
    <property type="match status" value="1"/>
</dbReference>
<gene>
    <name evidence="6" type="ORF">E1261_05475</name>
</gene>
<dbReference type="Gene3D" id="1.10.10.10">
    <property type="entry name" value="Winged helix-like DNA-binding domain superfamily/Winged helix DNA-binding domain"/>
    <property type="match status" value="1"/>
</dbReference>
<dbReference type="InterPro" id="IPR005119">
    <property type="entry name" value="LysR_subst-bd"/>
</dbReference>
<dbReference type="InterPro" id="IPR036390">
    <property type="entry name" value="WH_DNA-bd_sf"/>
</dbReference>
<dbReference type="Pfam" id="PF03466">
    <property type="entry name" value="LysR_substrate"/>
    <property type="match status" value="1"/>
</dbReference>
<evidence type="ECO:0000256" key="1">
    <source>
        <dbReference type="ARBA" id="ARBA00009437"/>
    </source>
</evidence>
<proteinExistence type="inferred from homology"/>
<dbReference type="PANTHER" id="PTHR30346">
    <property type="entry name" value="TRANSCRIPTIONAL DUAL REGULATOR HCAR-RELATED"/>
    <property type="match status" value="1"/>
</dbReference>
<dbReference type="FunFam" id="1.10.10.10:FF:000001">
    <property type="entry name" value="LysR family transcriptional regulator"/>
    <property type="match status" value="1"/>
</dbReference>
<dbReference type="GO" id="GO:0003677">
    <property type="term" value="F:DNA binding"/>
    <property type="evidence" value="ECO:0007669"/>
    <property type="project" value="UniProtKB-KW"/>
</dbReference>
<keyword evidence="4" id="KW-0804">Transcription</keyword>
<feature type="domain" description="HTH lysR-type" evidence="5">
    <location>
        <begin position="12"/>
        <end position="69"/>
    </location>
</feature>
<keyword evidence="2" id="KW-0805">Transcription regulation</keyword>
<comment type="caution">
    <text evidence="6">The sequence shown here is derived from an EMBL/GenBank/DDBJ whole genome shotgun (WGS) entry which is preliminary data.</text>
</comment>